<name>A0A919ASN3_9PROT</name>
<comment type="pathway">
    <text evidence="2">Cell wall biogenesis; peptidoglycan biosynthesis.</text>
</comment>
<evidence type="ECO:0000256" key="8">
    <source>
        <dbReference type="ARBA" id="ARBA00022960"/>
    </source>
</evidence>
<organism evidence="22 23">
    <name type="scientific">Kordiimonas sediminis</name>
    <dbReference type="NCBI Taxonomy" id="1735581"/>
    <lineage>
        <taxon>Bacteria</taxon>
        <taxon>Pseudomonadati</taxon>
        <taxon>Pseudomonadota</taxon>
        <taxon>Alphaproteobacteria</taxon>
        <taxon>Kordiimonadales</taxon>
        <taxon>Kordiimonadaceae</taxon>
        <taxon>Kordiimonas</taxon>
    </lineage>
</organism>
<evidence type="ECO:0000256" key="19">
    <source>
        <dbReference type="ARBA" id="ARBA00044770"/>
    </source>
</evidence>
<comment type="subcellular location">
    <subcellularLocation>
        <location evidence="1">Cell membrane</location>
        <topology evidence="1">Multi-pass membrane protein</topology>
    </subcellularLocation>
</comment>
<feature type="transmembrane region" description="Helical" evidence="21">
    <location>
        <begin position="128"/>
        <end position="145"/>
    </location>
</feature>
<dbReference type="PANTHER" id="PTHR30474:SF2">
    <property type="entry name" value="PEPTIDOGLYCAN GLYCOSYLTRANSFERASE FTSW-RELATED"/>
    <property type="match status" value="1"/>
</dbReference>
<accession>A0A919ASN3</accession>
<reference evidence="22" key="2">
    <citation type="submission" date="2020-09" db="EMBL/GenBank/DDBJ databases">
        <authorList>
            <person name="Sun Q."/>
            <person name="Kim S."/>
        </authorList>
    </citation>
    <scope>NUCLEOTIDE SEQUENCE</scope>
    <source>
        <strain evidence="22">KCTC 42590</strain>
    </source>
</reference>
<evidence type="ECO:0000256" key="7">
    <source>
        <dbReference type="ARBA" id="ARBA00022692"/>
    </source>
</evidence>
<evidence type="ECO:0000313" key="22">
    <source>
        <dbReference type="EMBL" id="GHF23142.1"/>
    </source>
</evidence>
<dbReference type="InterPro" id="IPR013437">
    <property type="entry name" value="FtsW"/>
</dbReference>
<gene>
    <name evidence="22" type="ORF">GCM10017044_16950</name>
</gene>
<keyword evidence="5" id="KW-0328">Glycosyltransferase</keyword>
<feature type="transmembrane region" description="Helical" evidence="21">
    <location>
        <begin position="189"/>
        <end position="215"/>
    </location>
</feature>
<keyword evidence="6" id="KW-0808">Transferase</keyword>
<evidence type="ECO:0000256" key="9">
    <source>
        <dbReference type="ARBA" id="ARBA00022984"/>
    </source>
</evidence>
<evidence type="ECO:0000256" key="17">
    <source>
        <dbReference type="ARBA" id="ARBA00041185"/>
    </source>
</evidence>
<evidence type="ECO:0000256" key="1">
    <source>
        <dbReference type="ARBA" id="ARBA00004651"/>
    </source>
</evidence>
<evidence type="ECO:0000256" key="4">
    <source>
        <dbReference type="ARBA" id="ARBA00022618"/>
    </source>
</evidence>
<dbReference type="EC" id="2.4.99.28" evidence="19"/>
<evidence type="ECO:0000256" key="18">
    <source>
        <dbReference type="ARBA" id="ARBA00041418"/>
    </source>
</evidence>
<keyword evidence="4 22" id="KW-0132">Cell division</keyword>
<dbReference type="AlphaFoldDB" id="A0A919ASN3"/>
<dbReference type="GO" id="GO:0005886">
    <property type="term" value="C:plasma membrane"/>
    <property type="evidence" value="ECO:0007669"/>
    <property type="project" value="UniProtKB-SubCell"/>
</dbReference>
<dbReference type="EMBL" id="BNCI01000002">
    <property type="protein sequence ID" value="GHF23142.1"/>
    <property type="molecule type" value="Genomic_DNA"/>
</dbReference>
<evidence type="ECO:0000256" key="16">
    <source>
        <dbReference type="ARBA" id="ARBA00038053"/>
    </source>
</evidence>
<evidence type="ECO:0000256" key="12">
    <source>
        <dbReference type="ARBA" id="ARBA00023306"/>
    </source>
</evidence>
<evidence type="ECO:0000256" key="10">
    <source>
        <dbReference type="ARBA" id="ARBA00022989"/>
    </source>
</evidence>
<evidence type="ECO:0000256" key="21">
    <source>
        <dbReference type="SAM" id="Phobius"/>
    </source>
</evidence>
<comment type="caution">
    <text evidence="22">The sequence shown here is derived from an EMBL/GenBank/DDBJ whole genome shotgun (WGS) entry which is preliminary data.</text>
</comment>
<feature type="transmembrane region" description="Helical" evidence="21">
    <location>
        <begin position="63"/>
        <end position="83"/>
    </location>
</feature>
<sequence>MTAFGFGRTDNSLLTRWWWTVDRWMLSFVFILIVAGMWLTMTASPAVADRLDLDLMHFAKRQAMFLTLGMMVIVSISVMPVLLVRRLAVIGFVGSLVLMVATLTIGPEIKGATRWLQIGTFTLQPSEFLKPFFFVTVAWLLSVEFSDKSFPGKKVAFGLFALCAFMLVRQPDFGQTVLISAVWMAQMALAGLPMMWLIFAGTVGLFGVGLGYAFLPHVTNRIDRFINPESGDTYQTDKALQAMENGGLLGQGPGSGTVKLNLPDAHTDYIYAVIGEEFGAIACVMLLILFAGIVVRGLAHLLKEEDPFKMLAASALIMQFGLQTLINVGVNLALLPSKGMTLPFVSYGGSSMLALAINVGMILALTRRNRFINPGKDPLGWKAAE</sequence>
<feature type="transmembrane region" description="Helical" evidence="21">
    <location>
        <begin position="278"/>
        <end position="299"/>
    </location>
</feature>
<evidence type="ECO:0000256" key="14">
    <source>
        <dbReference type="ARBA" id="ARBA00032370"/>
    </source>
</evidence>
<feature type="transmembrane region" description="Helical" evidence="21">
    <location>
        <begin position="151"/>
        <end position="168"/>
    </location>
</feature>
<dbReference type="NCBIfam" id="TIGR02614">
    <property type="entry name" value="ftsW"/>
    <property type="match status" value="1"/>
</dbReference>
<keyword evidence="3" id="KW-1003">Cell membrane</keyword>
<feature type="transmembrane region" description="Helical" evidence="21">
    <location>
        <begin position="24"/>
        <end position="43"/>
    </location>
</feature>
<feature type="transmembrane region" description="Helical" evidence="21">
    <location>
        <begin position="311"/>
        <end position="335"/>
    </location>
</feature>
<keyword evidence="8" id="KW-0133">Cell shape</keyword>
<keyword evidence="23" id="KW-1185">Reference proteome</keyword>
<evidence type="ECO:0000313" key="23">
    <source>
        <dbReference type="Proteomes" id="UP000630923"/>
    </source>
</evidence>
<dbReference type="GO" id="GO:0071555">
    <property type="term" value="P:cell wall organization"/>
    <property type="evidence" value="ECO:0007669"/>
    <property type="project" value="UniProtKB-KW"/>
</dbReference>
<keyword evidence="12" id="KW-0131">Cell cycle</keyword>
<keyword evidence="11 21" id="KW-0472">Membrane</keyword>
<comment type="catalytic activity">
    <reaction evidence="20">
        <text>[GlcNAc-(1-&gt;4)-Mur2Ac(oyl-L-Ala-gamma-D-Glu-L-Lys-D-Ala-D-Ala)](n)-di-trans,octa-cis-undecaprenyl diphosphate + beta-D-GlcNAc-(1-&gt;4)-Mur2Ac(oyl-L-Ala-gamma-D-Glu-L-Lys-D-Ala-D-Ala)-di-trans,octa-cis-undecaprenyl diphosphate = [GlcNAc-(1-&gt;4)-Mur2Ac(oyl-L-Ala-gamma-D-Glu-L-Lys-D-Ala-D-Ala)](n+1)-di-trans,octa-cis-undecaprenyl diphosphate + di-trans,octa-cis-undecaprenyl diphosphate + H(+)</text>
        <dbReference type="Rhea" id="RHEA:23708"/>
        <dbReference type="Rhea" id="RHEA-COMP:9602"/>
        <dbReference type="Rhea" id="RHEA-COMP:9603"/>
        <dbReference type="ChEBI" id="CHEBI:15378"/>
        <dbReference type="ChEBI" id="CHEBI:58405"/>
        <dbReference type="ChEBI" id="CHEBI:60033"/>
        <dbReference type="ChEBI" id="CHEBI:78435"/>
        <dbReference type="EC" id="2.4.99.28"/>
    </reaction>
</comment>
<feature type="transmembrane region" description="Helical" evidence="21">
    <location>
        <begin position="89"/>
        <end position="107"/>
    </location>
</feature>
<evidence type="ECO:0000256" key="5">
    <source>
        <dbReference type="ARBA" id="ARBA00022676"/>
    </source>
</evidence>
<keyword evidence="7 21" id="KW-0812">Transmembrane</keyword>
<dbReference type="Pfam" id="PF01098">
    <property type="entry name" value="FTSW_RODA_SPOVE"/>
    <property type="match status" value="1"/>
</dbReference>
<dbReference type="InterPro" id="IPR001182">
    <property type="entry name" value="FtsW/RodA"/>
</dbReference>
<protein>
    <recommendedName>
        <fullName evidence="17">Probable peptidoglycan glycosyltransferase FtsW</fullName>
        <ecNumber evidence="19">2.4.99.28</ecNumber>
    </recommendedName>
    <alternativeName>
        <fullName evidence="18">Cell division protein FtsW</fullName>
    </alternativeName>
    <alternativeName>
        <fullName evidence="15">Cell wall polymerase</fullName>
    </alternativeName>
    <alternativeName>
        <fullName evidence="14">Peptidoglycan polymerase</fullName>
    </alternativeName>
</protein>
<evidence type="ECO:0000256" key="6">
    <source>
        <dbReference type="ARBA" id="ARBA00022679"/>
    </source>
</evidence>
<evidence type="ECO:0000256" key="3">
    <source>
        <dbReference type="ARBA" id="ARBA00022475"/>
    </source>
</evidence>
<feature type="transmembrane region" description="Helical" evidence="21">
    <location>
        <begin position="347"/>
        <end position="366"/>
    </location>
</feature>
<dbReference type="GO" id="GO:0008955">
    <property type="term" value="F:peptidoglycan glycosyltransferase activity"/>
    <property type="evidence" value="ECO:0007669"/>
    <property type="project" value="UniProtKB-EC"/>
</dbReference>
<evidence type="ECO:0000256" key="11">
    <source>
        <dbReference type="ARBA" id="ARBA00023136"/>
    </source>
</evidence>
<keyword evidence="10 21" id="KW-1133">Transmembrane helix</keyword>
<dbReference type="GO" id="GO:0008360">
    <property type="term" value="P:regulation of cell shape"/>
    <property type="evidence" value="ECO:0007669"/>
    <property type="project" value="UniProtKB-KW"/>
</dbReference>
<keyword evidence="13" id="KW-0961">Cell wall biogenesis/degradation</keyword>
<dbReference type="RefSeq" id="WP_191251949.1">
    <property type="nucleotide sequence ID" value="NZ_BNCI01000002.1"/>
</dbReference>
<evidence type="ECO:0000256" key="13">
    <source>
        <dbReference type="ARBA" id="ARBA00023316"/>
    </source>
</evidence>
<dbReference type="Proteomes" id="UP000630923">
    <property type="component" value="Unassembled WGS sequence"/>
</dbReference>
<keyword evidence="9" id="KW-0573">Peptidoglycan synthesis</keyword>
<dbReference type="GO" id="GO:0032153">
    <property type="term" value="C:cell division site"/>
    <property type="evidence" value="ECO:0007669"/>
    <property type="project" value="TreeGrafter"/>
</dbReference>
<proteinExistence type="inferred from homology"/>
<comment type="similarity">
    <text evidence="16">Belongs to the SEDS family. FtsW subfamily.</text>
</comment>
<dbReference type="GO" id="GO:0015648">
    <property type="term" value="F:lipid-linked peptidoglycan transporter activity"/>
    <property type="evidence" value="ECO:0007669"/>
    <property type="project" value="TreeGrafter"/>
</dbReference>
<dbReference type="GO" id="GO:0051301">
    <property type="term" value="P:cell division"/>
    <property type="evidence" value="ECO:0007669"/>
    <property type="project" value="UniProtKB-KW"/>
</dbReference>
<evidence type="ECO:0000256" key="15">
    <source>
        <dbReference type="ARBA" id="ARBA00033270"/>
    </source>
</evidence>
<evidence type="ECO:0000256" key="20">
    <source>
        <dbReference type="ARBA" id="ARBA00049902"/>
    </source>
</evidence>
<evidence type="ECO:0000256" key="2">
    <source>
        <dbReference type="ARBA" id="ARBA00004752"/>
    </source>
</evidence>
<dbReference type="GO" id="GO:0009252">
    <property type="term" value="P:peptidoglycan biosynthetic process"/>
    <property type="evidence" value="ECO:0007669"/>
    <property type="project" value="UniProtKB-KW"/>
</dbReference>
<dbReference type="PANTHER" id="PTHR30474">
    <property type="entry name" value="CELL CYCLE PROTEIN"/>
    <property type="match status" value="1"/>
</dbReference>
<reference evidence="22" key="1">
    <citation type="journal article" date="2014" name="Int. J. Syst. Evol. Microbiol.">
        <title>Complete genome sequence of Corynebacterium casei LMG S-19264T (=DSM 44701T), isolated from a smear-ripened cheese.</title>
        <authorList>
            <consortium name="US DOE Joint Genome Institute (JGI-PGF)"/>
            <person name="Walter F."/>
            <person name="Albersmeier A."/>
            <person name="Kalinowski J."/>
            <person name="Ruckert C."/>
        </authorList>
    </citation>
    <scope>NUCLEOTIDE SEQUENCE</scope>
    <source>
        <strain evidence="22">KCTC 42590</strain>
    </source>
</reference>